<keyword evidence="2" id="KW-1185">Reference proteome</keyword>
<dbReference type="Proteomes" id="UP001164539">
    <property type="component" value="Chromosome 3"/>
</dbReference>
<organism evidence="1 2">
    <name type="scientific">Melia azedarach</name>
    <name type="common">Chinaberry tree</name>
    <dbReference type="NCBI Taxonomy" id="155640"/>
    <lineage>
        <taxon>Eukaryota</taxon>
        <taxon>Viridiplantae</taxon>
        <taxon>Streptophyta</taxon>
        <taxon>Embryophyta</taxon>
        <taxon>Tracheophyta</taxon>
        <taxon>Spermatophyta</taxon>
        <taxon>Magnoliopsida</taxon>
        <taxon>eudicotyledons</taxon>
        <taxon>Gunneridae</taxon>
        <taxon>Pentapetalae</taxon>
        <taxon>rosids</taxon>
        <taxon>malvids</taxon>
        <taxon>Sapindales</taxon>
        <taxon>Meliaceae</taxon>
        <taxon>Melia</taxon>
    </lineage>
</organism>
<evidence type="ECO:0000313" key="2">
    <source>
        <dbReference type="Proteomes" id="UP001164539"/>
    </source>
</evidence>
<reference evidence="1 2" key="1">
    <citation type="journal article" date="2023" name="Science">
        <title>Complex scaffold remodeling in plant triterpene biosynthesis.</title>
        <authorList>
            <person name="De La Pena R."/>
            <person name="Hodgson H."/>
            <person name="Liu J.C."/>
            <person name="Stephenson M.J."/>
            <person name="Martin A.C."/>
            <person name="Owen C."/>
            <person name="Harkess A."/>
            <person name="Leebens-Mack J."/>
            <person name="Jimenez L.E."/>
            <person name="Osbourn A."/>
            <person name="Sattely E.S."/>
        </authorList>
    </citation>
    <scope>NUCLEOTIDE SEQUENCE [LARGE SCALE GENOMIC DNA]</scope>
    <source>
        <strain evidence="2">cv. JPN11</strain>
        <tissue evidence="1">Leaf</tissue>
    </source>
</reference>
<dbReference type="EMBL" id="CM051396">
    <property type="protein sequence ID" value="KAJ4722526.1"/>
    <property type="molecule type" value="Genomic_DNA"/>
</dbReference>
<protein>
    <submittedName>
        <fullName evidence="1">RING/U-box superfamily protein</fullName>
    </submittedName>
</protein>
<comment type="caution">
    <text evidence="1">The sequence shown here is derived from an EMBL/GenBank/DDBJ whole genome shotgun (WGS) entry which is preliminary data.</text>
</comment>
<sequence>MAGMLPGVGVPQRRKMHKHRQDSPSSRGEIPITERRDPLITPFSNLDETALRARQRLEQKLGYLHPSPRSGELPPSRSNDRNHRLAMKESRLASKLLGSQWHLKLKRCKSYKNICSVCLEDFQAEQQVTKLSCSHKYHSECVLPWLAAHPHCPYCRRPALHS</sequence>
<name>A0ACC1YFE1_MELAZ</name>
<accession>A0ACC1YFE1</accession>
<evidence type="ECO:0000313" key="1">
    <source>
        <dbReference type="EMBL" id="KAJ4722526.1"/>
    </source>
</evidence>
<gene>
    <name evidence="1" type="ORF">OWV82_006011</name>
</gene>
<proteinExistence type="predicted"/>